<dbReference type="SUPFAM" id="SSF52172">
    <property type="entry name" value="CheY-like"/>
    <property type="match status" value="1"/>
</dbReference>
<keyword evidence="4" id="KW-1185">Reference proteome</keyword>
<gene>
    <name evidence="3" type="ORF">ACFQ45_05660</name>
</gene>
<evidence type="ECO:0000256" key="1">
    <source>
        <dbReference type="PROSITE-ProRule" id="PRU00169"/>
    </source>
</evidence>
<feature type="modified residue" description="4-aspartylphosphate" evidence="1">
    <location>
        <position position="68"/>
    </location>
</feature>
<feature type="domain" description="Response regulatory" evidence="2">
    <location>
        <begin position="10"/>
        <end position="135"/>
    </location>
</feature>
<organism evidence="3 4">
    <name type="scientific">Rhodanobacter aciditrophus</name>
    <dbReference type="NCBI Taxonomy" id="1623218"/>
    <lineage>
        <taxon>Bacteria</taxon>
        <taxon>Pseudomonadati</taxon>
        <taxon>Pseudomonadota</taxon>
        <taxon>Gammaproteobacteria</taxon>
        <taxon>Lysobacterales</taxon>
        <taxon>Rhodanobacteraceae</taxon>
        <taxon>Rhodanobacter</taxon>
    </lineage>
</organism>
<name>A0ABW4AXX8_9GAMM</name>
<dbReference type="InterPro" id="IPR052893">
    <property type="entry name" value="TCS_response_regulator"/>
</dbReference>
<dbReference type="Pfam" id="PF00072">
    <property type="entry name" value="Response_reg"/>
    <property type="match status" value="1"/>
</dbReference>
<reference evidence="4" key="1">
    <citation type="journal article" date="2019" name="Int. J. Syst. Evol. Microbiol.">
        <title>The Global Catalogue of Microorganisms (GCM) 10K type strain sequencing project: providing services to taxonomists for standard genome sequencing and annotation.</title>
        <authorList>
            <consortium name="The Broad Institute Genomics Platform"/>
            <consortium name="The Broad Institute Genome Sequencing Center for Infectious Disease"/>
            <person name="Wu L."/>
            <person name="Ma J."/>
        </authorList>
    </citation>
    <scope>NUCLEOTIDE SEQUENCE [LARGE SCALE GENOMIC DNA]</scope>
    <source>
        <strain evidence="4">JCM 30774</strain>
    </source>
</reference>
<dbReference type="RefSeq" id="WP_377366017.1">
    <property type="nucleotide sequence ID" value="NZ_JBHTMN010000007.1"/>
</dbReference>
<protein>
    <submittedName>
        <fullName evidence="3">Response regulator</fullName>
    </submittedName>
</protein>
<evidence type="ECO:0000259" key="2">
    <source>
        <dbReference type="PROSITE" id="PS50110"/>
    </source>
</evidence>
<evidence type="ECO:0000313" key="4">
    <source>
        <dbReference type="Proteomes" id="UP001597059"/>
    </source>
</evidence>
<dbReference type="PROSITE" id="PS50110">
    <property type="entry name" value="RESPONSE_REGULATORY"/>
    <property type="match status" value="1"/>
</dbReference>
<accession>A0ABW4AXX8</accession>
<dbReference type="InterPro" id="IPR001789">
    <property type="entry name" value="Sig_transdc_resp-reg_receiver"/>
</dbReference>
<dbReference type="PANTHER" id="PTHR44520:SF2">
    <property type="entry name" value="RESPONSE REGULATOR RCP1"/>
    <property type="match status" value="1"/>
</dbReference>
<dbReference type="Gene3D" id="3.40.50.2300">
    <property type="match status" value="1"/>
</dbReference>
<keyword evidence="1" id="KW-0597">Phosphoprotein</keyword>
<sequence>MNIRQDDTAQVIMFDDDAEDALLVKTALTRLDVPISFLHVQNKVAFEAVLTELAHLPDRMQRSLLLLDLNMPGKKGADWLKELRGQSTFDALTVVVFSTANMAEDRARSAMLGADDHLGKPDTVMELAKQLDALYKRWLKPIA</sequence>
<proteinExistence type="predicted"/>
<dbReference type="InterPro" id="IPR011006">
    <property type="entry name" value="CheY-like_superfamily"/>
</dbReference>
<dbReference type="Proteomes" id="UP001597059">
    <property type="component" value="Unassembled WGS sequence"/>
</dbReference>
<comment type="caution">
    <text evidence="3">The sequence shown here is derived from an EMBL/GenBank/DDBJ whole genome shotgun (WGS) entry which is preliminary data.</text>
</comment>
<dbReference type="PANTHER" id="PTHR44520">
    <property type="entry name" value="RESPONSE REGULATOR RCP1-RELATED"/>
    <property type="match status" value="1"/>
</dbReference>
<dbReference type="SMART" id="SM00448">
    <property type="entry name" value="REC"/>
    <property type="match status" value="1"/>
</dbReference>
<dbReference type="EMBL" id="JBHTMN010000007">
    <property type="protein sequence ID" value="MFD1382839.1"/>
    <property type="molecule type" value="Genomic_DNA"/>
</dbReference>
<evidence type="ECO:0000313" key="3">
    <source>
        <dbReference type="EMBL" id="MFD1382839.1"/>
    </source>
</evidence>